<organism evidence="2 3">
    <name type="scientific">Pontibacter saemangeumensis</name>
    <dbReference type="NCBI Taxonomy" id="1084525"/>
    <lineage>
        <taxon>Bacteria</taxon>
        <taxon>Pseudomonadati</taxon>
        <taxon>Bacteroidota</taxon>
        <taxon>Cytophagia</taxon>
        <taxon>Cytophagales</taxon>
        <taxon>Hymenobacteraceae</taxon>
        <taxon>Pontibacter</taxon>
    </lineage>
</organism>
<accession>A0ABP8LHE9</accession>
<evidence type="ECO:0000313" key="2">
    <source>
        <dbReference type="EMBL" id="GAA4429784.1"/>
    </source>
</evidence>
<dbReference type="Pfam" id="PF21983">
    <property type="entry name" value="NikA-like"/>
    <property type="match status" value="1"/>
</dbReference>
<proteinExistence type="predicted"/>
<evidence type="ECO:0008006" key="4">
    <source>
        <dbReference type="Google" id="ProtNLM"/>
    </source>
</evidence>
<name>A0ABP8LHE9_9BACT</name>
<dbReference type="Proteomes" id="UP001500552">
    <property type="component" value="Unassembled WGS sequence"/>
</dbReference>
<dbReference type="EMBL" id="BAABHC010000005">
    <property type="protein sequence ID" value="GAA4429784.1"/>
    <property type="molecule type" value="Genomic_DNA"/>
</dbReference>
<dbReference type="InterPro" id="IPR053842">
    <property type="entry name" value="NikA-like"/>
</dbReference>
<keyword evidence="3" id="KW-1185">Reference proteome</keyword>
<evidence type="ECO:0000256" key="1">
    <source>
        <dbReference type="SAM" id="Coils"/>
    </source>
</evidence>
<evidence type="ECO:0000313" key="3">
    <source>
        <dbReference type="Proteomes" id="UP001500552"/>
    </source>
</evidence>
<feature type="coiled-coil region" evidence="1">
    <location>
        <begin position="103"/>
        <end position="171"/>
    </location>
</feature>
<gene>
    <name evidence="2" type="ORF">GCM10023188_15640</name>
</gene>
<sequence length="174" mass="20442">MRLPAFPQSARCPVVSQPNLAAYHSEVVGGADEKIRIIENRESEYVMSEDSNRTKWLHLRLKPEEYAQIHRGFSKTTCRKISDYARKMLLNKPITATSRNQSLDDFMAEMMRLRNELNGLGNNFNQAVKKLHTLRQIAEFRDWLITWELEKKVLLNKVDEIKNRINKIADQWLQ</sequence>
<protein>
    <recommendedName>
        <fullName evidence="4">Mobilisation protein (MobC)</fullName>
    </recommendedName>
</protein>
<keyword evidence="1" id="KW-0175">Coiled coil</keyword>
<comment type="caution">
    <text evidence="2">The sequence shown here is derived from an EMBL/GenBank/DDBJ whole genome shotgun (WGS) entry which is preliminary data.</text>
</comment>
<reference evidence="3" key="1">
    <citation type="journal article" date="2019" name="Int. J. Syst. Evol. Microbiol.">
        <title>The Global Catalogue of Microorganisms (GCM) 10K type strain sequencing project: providing services to taxonomists for standard genome sequencing and annotation.</title>
        <authorList>
            <consortium name="The Broad Institute Genomics Platform"/>
            <consortium name="The Broad Institute Genome Sequencing Center for Infectious Disease"/>
            <person name="Wu L."/>
            <person name="Ma J."/>
        </authorList>
    </citation>
    <scope>NUCLEOTIDE SEQUENCE [LARGE SCALE GENOMIC DNA]</scope>
    <source>
        <strain evidence="3">JCM 17926</strain>
    </source>
</reference>